<gene>
    <name evidence="5" type="ORF">HJC23_013032</name>
</gene>
<dbReference type="GO" id="GO:0016787">
    <property type="term" value="F:hydrolase activity"/>
    <property type="evidence" value="ECO:0007669"/>
    <property type="project" value="UniProtKB-KW"/>
</dbReference>
<dbReference type="PANTHER" id="PTHR34823">
    <property type="entry name" value="GLCNAC-BINDING PROTEIN A"/>
    <property type="match status" value="1"/>
</dbReference>
<feature type="signal peptide" evidence="3">
    <location>
        <begin position="1"/>
        <end position="17"/>
    </location>
</feature>
<dbReference type="InterPro" id="IPR036573">
    <property type="entry name" value="CBM_sf_5/12"/>
</dbReference>
<name>A0ABD3QGY9_9STRA</name>
<dbReference type="SUPFAM" id="SSF51055">
    <property type="entry name" value="Carbohydrate binding domain"/>
    <property type="match status" value="1"/>
</dbReference>
<reference evidence="5 6" key="1">
    <citation type="journal article" date="2020" name="G3 (Bethesda)">
        <title>Improved Reference Genome for Cyclotella cryptica CCMP332, a Model for Cell Wall Morphogenesis, Salinity Adaptation, and Lipid Production in Diatoms (Bacillariophyta).</title>
        <authorList>
            <person name="Roberts W.R."/>
            <person name="Downey K.M."/>
            <person name="Ruck E.C."/>
            <person name="Traller J.C."/>
            <person name="Alverson A.J."/>
        </authorList>
    </citation>
    <scope>NUCLEOTIDE SEQUENCE [LARGE SCALE GENOMIC DNA]</scope>
    <source>
        <strain evidence="5 6">CCMP332</strain>
    </source>
</reference>
<feature type="domain" description="Chitin-binding type-3" evidence="4">
    <location>
        <begin position="22"/>
        <end position="86"/>
    </location>
</feature>
<evidence type="ECO:0000259" key="4">
    <source>
        <dbReference type="SMART" id="SM00495"/>
    </source>
</evidence>
<feature type="domain" description="Chitin-binding type-3" evidence="4">
    <location>
        <begin position="521"/>
        <end position="572"/>
    </location>
</feature>
<keyword evidence="3" id="KW-0732">Signal</keyword>
<comment type="caution">
    <text evidence="5">The sequence shown here is derived from an EMBL/GenBank/DDBJ whole genome shotgun (WGS) entry which is preliminary data.</text>
</comment>
<evidence type="ECO:0000313" key="5">
    <source>
        <dbReference type="EMBL" id="KAL3799307.1"/>
    </source>
</evidence>
<dbReference type="PANTHER" id="PTHR34823:SF1">
    <property type="entry name" value="CHITIN-BINDING TYPE-4 DOMAIN-CONTAINING PROTEIN"/>
    <property type="match status" value="1"/>
</dbReference>
<dbReference type="InterPro" id="IPR051024">
    <property type="entry name" value="GlcNAc_Chitin_IntDeg"/>
</dbReference>
<feature type="chain" id="PRO_5044874918" description="Chitin-binding type-3 domain-containing protein" evidence="3">
    <location>
        <begin position="18"/>
        <end position="664"/>
    </location>
</feature>
<organism evidence="5 6">
    <name type="scientific">Cyclotella cryptica</name>
    <dbReference type="NCBI Taxonomy" id="29204"/>
    <lineage>
        <taxon>Eukaryota</taxon>
        <taxon>Sar</taxon>
        <taxon>Stramenopiles</taxon>
        <taxon>Ochrophyta</taxon>
        <taxon>Bacillariophyta</taxon>
        <taxon>Coscinodiscophyceae</taxon>
        <taxon>Thalassiosirophycidae</taxon>
        <taxon>Stephanodiscales</taxon>
        <taxon>Stephanodiscaceae</taxon>
        <taxon>Cyclotella</taxon>
    </lineage>
</organism>
<dbReference type="Proteomes" id="UP001516023">
    <property type="component" value="Unassembled WGS sequence"/>
</dbReference>
<keyword evidence="6" id="KW-1185">Reference proteome</keyword>
<dbReference type="EMBL" id="JABMIG020000040">
    <property type="protein sequence ID" value="KAL3799307.1"/>
    <property type="molecule type" value="Genomic_DNA"/>
</dbReference>
<keyword evidence="1" id="KW-0378">Hydrolase</keyword>
<feature type="domain" description="Chitin-binding type-3" evidence="4">
    <location>
        <begin position="348"/>
        <end position="403"/>
    </location>
</feature>
<dbReference type="AlphaFoldDB" id="A0ABD3QGY9"/>
<evidence type="ECO:0000256" key="2">
    <source>
        <dbReference type="SAM" id="MobiDB-lite"/>
    </source>
</evidence>
<accession>A0ABD3QGY9</accession>
<evidence type="ECO:0000256" key="3">
    <source>
        <dbReference type="SAM" id="SignalP"/>
    </source>
</evidence>
<dbReference type="InterPro" id="IPR003610">
    <property type="entry name" value="CBM5/12"/>
</dbReference>
<feature type="domain" description="Chitin-binding type-3" evidence="4">
    <location>
        <begin position="113"/>
        <end position="163"/>
    </location>
</feature>
<evidence type="ECO:0000313" key="6">
    <source>
        <dbReference type="Proteomes" id="UP001516023"/>
    </source>
</evidence>
<sequence>MLKSVTLTTILLRSATAETGCYPAWSSGSDYYSGALVSAVRVVNATTGTTVTKNFKCTSGSEPSLSHCPNYDPSNEAQAAAAWSDLGECSGTAATSTPTSKPTYATWAGAGCPSDWVDGHLYEGGDLAAVDGNVYKCSTERFVNAWCGNPSYKPGDSQFWEQAWTLLGSCTGTIAPSASPVYVSLNNAGGCPNAFSSSATYEEGDKVEMNGLVYKCRSWPNSAWCSMTGYEPDGNNSADAWTLLGYCNGSIAPTSSPVFVKLAKAGGCPSVYSAAGSYEGGDKVTVDINTDTMLVYECAAYPNDGYCNQYEPGHWSNLGWTLKGYCNGTIAPTQAPSFVTLTDNNGCPGAYSASLTYEANDKVSTDLDGTNALVWKCSSDIHLSKYCSQYEPGNSANLGWTLIAHCDGTIAPTQAPSFGGLTDIGGGCPPVYDSATTYKEGDLASVAVSPDPERVVVYECKGWPEGAYCNAGPNFSPESSNAAMGWNLKGSCTGTMSPTASPVVYPDPKCRWYNGTQPVIIYNWAAASLSTYTAGTRVRKHDRIYKCKGYPYSLWCKMAAYEPEETAYWADAWIEAGTCLDMFAPTSSPSVSPTKSPSASPTVSPTKSPSSSPTKSRSTSPTVSPTKSPTVSPTKSPSASPTVSPTKSPSASPTSSPTNSPTIL</sequence>
<evidence type="ECO:0000256" key="1">
    <source>
        <dbReference type="ARBA" id="ARBA00022801"/>
    </source>
</evidence>
<feature type="region of interest" description="Disordered" evidence="2">
    <location>
        <begin position="586"/>
        <end position="664"/>
    </location>
</feature>
<protein>
    <recommendedName>
        <fullName evidence="4">Chitin-binding type-3 domain-containing protein</fullName>
    </recommendedName>
</protein>
<feature type="domain" description="Chitin-binding type-3" evidence="4">
    <location>
        <begin position="192"/>
        <end position="244"/>
    </location>
</feature>
<proteinExistence type="predicted"/>
<dbReference type="Gene3D" id="2.10.10.20">
    <property type="entry name" value="Carbohydrate-binding module superfamily 5/12"/>
    <property type="match status" value="1"/>
</dbReference>
<dbReference type="SMART" id="SM00495">
    <property type="entry name" value="ChtBD3"/>
    <property type="match status" value="5"/>
</dbReference>